<keyword evidence="4 6" id="KW-0804">Transcription</keyword>
<evidence type="ECO:0000256" key="2">
    <source>
        <dbReference type="ARBA" id="ARBA00022491"/>
    </source>
</evidence>
<protein>
    <recommendedName>
        <fullName evidence="6">Transcription repressor</fullName>
    </recommendedName>
    <alternativeName>
        <fullName evidence="6">Ovate family protein</fullName>
    </alternativeName>
</protein>
<dbReference type="NCBIfam" id="TIGR01568">
    <property type="entry name" value="A_thal_3678"/>
    <property type="match status" value="1"/>
</dbReference>
<dbReference type="GO" id="GO:0045892">
    <property type="term" value="P:negative regulation of DNA-templated transcription"/>
    <property type="evidence" value="ECO:0007669"/>
    <property type="project" value="UniProtKB-UniRule"/>
</dbReference>
<proteinExistence type="predicted"/>
<comment type="function">
    <text evidence="6">Transcriptional repressor that regulates multiple aspects of plant growth and development.</text>
</comment>
<reference evidence="8" key="2">
    <citation type="submission" date="2025-08" db="UniProtKB">
        <authorList>
            <consortium name="RefSeq"/>
        </authorList>
    </citation>
    <scope>IDENTIFICATION</scope>
</reference>
<dbReference type="OrthoDB" id="1227186at2759"/>
<dbReference type="PaxDb" id="4097-A0A1S4CRP4"/>
<gene>
    <name evidence="8" type="primary">LOC107821838</name>
</gene>
<evidence type="ECO:0000256" key="6">
    <source>
        <dbReference type="RuleBase" id="RU367028"/>
    </source>
</evidence>
<dbReference type="RefSeq" id="XP_016503783.1">
    <property type="nucleotide sequence ID" value="XM_016648297.1"/>
</dbReference>
<dbReference type="GeneID" id="107821838"/>
<dbReference type="InterPro" id="IPR006458">
    <property type="entry name" value="Ovate_C"/>
</dbReference>
<dbReference type="InterPro" id="IPR038933">
    <property type="entry name" value="Ovate"/>
</dbReference>
<keyword evidence="7" id="KW-1185">Reference proteome</keyword>
<keyword evidence="3 6" id="KW-0805">Transcription regulation</keyword>
<evidence type="ECO:0000256" key="1">
    <source>
        <dbReference type="ARBA" id="ARBA00004123"/>
    </source>
</evidence>
<evidence type="ECO:0000313" key="8">
    <source>
        <dbReference type="RefSeq" id="XP_016503783.1"/>
    </source>
</evidence>
<keyword evidence="2 6" id="KW-0678">Repressor</keyword>
<dbReference type="PANTHER" id="PTHR33057">
    <property type="entry name" value="TRANSCRIPTION REPRESSOR OFP7-RELATED"/>
    <property type="match status" value="1"/>
</dbReference>
<dbReference type="GO" id="GO:0005634">
    <property type="term" value="C:nucleus"/>
    <property type="evidence" value="ECO:0007669"/>
    <property type="project" value="UniProtKB-SubCell"/>
</dbReference>
<accession>A0A1S4CRP4</accession>
<dbReference type="Proteomes" id="UP000790787">
    <property type="component" value="Chromosome 22"/>
</dbReference>
<reference evidence="7" key="1">
    <citation type="journal article" date="2014" name="Nat. Commun.">
        <title>The tobacco genome sequence and its comparison with those of tomato and potato.</title>
        <authorList>
            <person name="Sierro N."/>
            <person name="Battey J.N."/>
            <person name="Ouadi S."/>
            <person name="Bakaher N."/>
            <person name="Bovet L."/>
            <person name="Willig A."/>
            <person name="Goepfert S."/>
            <person name="Peitsch M.C."/>
            <person name="Ivanov N.V."/>
        </authorList>
    </citation>
    <scope>NUCLEOTIDE SEQUENCE [LARGE SCALE GENOMIC DNA]</scope>
</reference>
<keyword evidence="5 6" id="KW-0539">Nucleus</keyword>
<evidence type="ECO:0000256" key="5">
    <source>
        <dbReference type="ARBA" id="ARBA00023242"/>
    </source>
</evidence>
<dbReference type="OMA" id="FQDNHTS"/>
<dbReference type="Pfam" id="PF04844">
    <property type="entry name" value="Ovate"/>
    <property type="match status" value="1"/>
</dbReference>
<evidence type="ECO:0000313" key="7">
    <source>
        <dbReference type="Proteomes" id="UP000790787"/>
    </source>
</evidence>
<dbReference type="AlphaFoldDB" id="A0A1S4CRP4"/>
<evidence type="ECO:0000256" key="3">
    <source>
        <dbReference type="ARBA" id="ARBA00023015"/>
    </source>
</evidence>
<dbReference type="STRING" id="4097.A0A1S4CRP4"/>
<name>A0A1S4CRP4_TOBAC</name>
<dbReference type="PROSITE" id="PS51754">
    <property type="entry name" value="OVATE"/>
    <property type="match status" value="1"/>
</dbReference>
<dbReference type="PANTHER" id="PTHR33057:SF138">
    <property type="entry name" value="TRANSCRIPTION REPRESSOR OFP10"/>
    <property type="match status" value="1"/>
</dbReference>
<sequence>MSSKSKKKWNFGKLFISNGASCSGCSKPNSVDILEPNPKPKLKIPIHTKQSPSICHTSSSFGKINDNDLDEDDHTSITFSVNIDSLSPSSSNQNDSTNLSPSEANSKSRVSMFPESRGGIAVVRNSDDPFQDINFTSTTFCTSIDSLSPPISDQNNDTNISPSEANSEFRVSSFPEIRDGVIVIKNSDGPFQDNHTSATFSTNISSLSPPIFNQNNDTNLSRSEVNSEPRVSSYPKIHDVTVVKNSDDPFQDNHTSNTFSTNIDSLSPLSFDQNDYVNFLLPSDQADSEFRVSICPKIHGSVVVVKDSSDPFQDFKKSMLQMIFEMEIYSPEDLKELLNCFLHLNSSSYHEIIIQAFLDICAN</sequence>
<organism evidence="7 8">
    <name type="scientific">Nicotiana tabacum</name>
    <name type="common">Common tobacco</name>
    <dbReference type="NCBI Taxonomy" id="4097"/>
    <lineage>
        <taxon>Eukaryota</taxon>
        <taxon>Viridiplantae</taxon>
        <taxon>Streptophyta</taxon>
        <taxon>Embryophyta</taxon>
        <taxon>Tracheophyta</taxon>
        <taxon>Spermatophyta</taxon>
        <taxon>Magnoliopsida</taxon>
        <taxon>eudicotyledons</taxon>
        <taxon>Gunneridae</taxon>
        <taxon>Pentapetalae</taxon>
        <taxon>asterids</taxon>
        <taxon>lamiids</taxon>
        <taxon>Solanales</taxon>
        <taxon>Solanaceae</taxon>
        <taxon>Nicotianoideae</taxon>
        <taxon>Nicotianeae</taxon>
        <taxon>Nicotiana</taxon>
    </lineage>
</organism>
<dbReference type="KEGG" id="nta:107821838"/>
<evidence type="ECO:0000256" key="4">
    <source>
        <dbReference type="ARBA" id="ARBA00023163"/>
    </source>
</evidence>
<comment type="subcellular location">
    <subcellularLocation>
        <location evidence="1 6">Nucleus</location>
    </subcellularLocation>
</comment>